<dbReference type="InterPro" id="IPR006120">
    <property type="entry name" value="Resolvase_HTH_dom"/>
</dbReference>
<dbReference type="Proteomes" id="UP000006659">
    <property type="component" value="Chromosome"/>
</dbReference>
<evidence type="ECO:0000256" key="1">
    <source>
        <dbReference type="ARBA" id="ARBA00009913"/>
    </source>
</evidence>
<dbReference type="STRING" id="858619.CVAR_0074"/>
<organism evidence="3 4">
    <name type="scientific">Corynebacterium variabile (strain DSM 44702 / CIP 107183 / JCM 12073 / NCIMB 30131)</name>
    <name type="common">Corynebacterium mooreparkense</name>
    <dbReference type="NCBI Taxonomy" id="858619"/>
    <lineage>
        <taxon>Bacteria</taxon>
        <taxon>Bacillati</taxon>
        <taxon>Actinomycetota</taxon>
        <taxon>Actinomycetes</taxon>
        <taxon>Mycobacteriales</taxon>
        <taxon>Corynebacteriaceae</taxon>
        <taxon>Corynebacterium</taxon>
    </lineage>
</organism>
<dbReference type="SUPFAM" id="SSF53041">
    <property type="entry name" value="Resolvase-like"/>
    <property type="match status" value="1"/>
</dbReference>
<dbReference type="SUPFAM" id="SSF46689">
    <property type="entry name" value="Homeodomain-like"/>
    <property type="match status" value="1"/>
</dbReference>
<comment type="similarity">
    <text evidence="1">Belongs to the site-specific recombinase resolvase family.</text>
</comment>
<protein>
    <submittedName>
        <fullName evidence="3">Transposon DNA invertase</fullName>
    </submittedName>
</protein>
<dbReference type="HOGENOM" id="CLU_010686_9_6_11"/>
<evidence type="ECO:0000259" key="2">
    <source>
        <dbReference type="PROSITE" id="PS51736"/>
    </source>
</evidence>
<dbReference type="GO" id="GO:0003677">
    <property type="term" value="F:DNA binding"/>
    <property type="evidence" value="ECO:0007669"/>
    <property type="project" value="InterPro"/>
</dbReference>
<reference evidence="3 4" key="1">
    <citation type="journal article" date="2011" name="BMC Genomics">
        <title>Complete genome sequence of Corynebacterium variabile DSM 44702 isolated from the surface of smear-ripened cheeses and insights into cheese ripening and flavor generation.</title>
        <authorList>
            <person name="Schroeder J."/>
            <person name="Maus I."/>
            <person name="Trost E."/>
            <person name="Tauch A."/>
        </authorList>
    </citation>
    <scope>NUCLEOTIDE SEQUENCE [LARGE SCALE GENOMIC DNA]</scope>
    <source>
        <strain evidence="4">DSM 44702 / JCM 12073 / NCIMB 30131</strain>
    </source>
</reference>
<dbReference type="AlphaFoldDB" id="G0H9V9"/>
<dbReference type="eggNOG" id="COG1961">
    <property type="taxonomic scope" value="Bacteria"/>
</dbReference>
<dbReference type="Pfam" id="PF00239">
    <property type="entry name" value="Resolvase"/>
    <property type="match status" value="1"/>
</dbReference>
<dbReference type="InterPro" id="IPR009057">
    <property type="entry name" value="Homeodomain-like_sf"/>
</dbReference>
<feature type="domain" description="Resolvase/invertase-type recombinase catalytic" evidence="2">
    <location>
        <begin position="1"/>
        <end position="31"/>
    </location>
</feature>
<dbReference type="CDD" id="cd00569">
    <property type="entry name" value="HTH_Hin_like"/>
    <property type="match status" value="1"/>
</dbReference>
<evidence type="ECO:0000313" key="3">
    <source>
        <dbReference type="EMBL" id="AEK35421.1"/>
    </source>
</evidence>
<sequence length="77" mass="8467">MFHVFSALAQFERDLVIERTTAGLAAARARGRVGGRPKKLTEQQVATARSLYEAKTMTVSEIGRVLGVSRSTIYRAL</sequence>
<proteinExistence type="inferred from homology"/>
<dbReference type="PROSITE" id="PS51736">
    <property type="entry name" value="RECOMBINASES_3"/>
    <property type="match status" value="1"/>
</dbReference>
<name>G0H9V9_CORVD</name>
<dbReference type="EMBL" id="CP002917">
    <property type="protein sequence ID" value="AEK35421.1"/>
    <property type="molecule type" value="Genomic_DNA"/>
</dbReference>
<dbReference type="KEGG" id="cva:CVAR_0074"/>
<dbReference type="RefSeq" id="WP_014008615.1">
    <property type="nucleotide sequence ID" value="NC_015859.1"/>
</dbReference>
<dbReference type="InterPro" id="IPR006119">
    <property type="entry name" value="Resolv_N"/>
</dbReference>
<gene>
    <name evidence="3" type="ordered locus">CVAR_0074</name>
</gene>
<dbReference type="InterPro" id="IPR036162">
    <property type="entry name" value="Resolvase-like_N_sf"/>
</dbReference>
<evidence type="ECO:0000313" key="4">
    <source>
        <dbReference type="Proteomes" id="UP000006659"/>
    </source>
</evidence>
<dbReference type="Gene3D" id="1.10.10.60">
    <property type="entry name" value="Homeodomain-like"/>
    <property type="match status" value="1"/>
</dbReference>
<dbReference type="GO" id="GO:0000150">
    <property type="term" value="F:DNA strand exchange activity"/>
    <property type="evidence" value="ECO:0007669"/>
    <property type="project" value="InterPro"/>
</dbReference>
<dbReference type="Pfam" id="PF02796">
    <property type="entry name" value="HTH_7"/>
    <property type="match status" value="1"/>
</dbReference>
<accession>G0H9V9</accession>